<geneLocation type="plasmid" evidence="4">
    <name>psa20021456.1</name>
</geneLocation>
<accession>A0A344SIA5</accession>
<feature type="transmembrane region" description="Helical" evidence="1">
    <location>
        <begin position="37"/>
        <end position="60"/>
    </location>
</feature>
<feature type="transmembrane region" description="Helical" evidence="1">
    <location>
        <begin position="7"/>
        <end position="25"/>
    </location>
</feature>
<dbReference type="RefSeq" id="WP_023222664.1">
    <property type="nucleotide sequence ID" value="NZ_CP030220.1"/>
</dbReference>
<name>A0A344SIA5_SALER</name>
<dbReference type="AlphaFoldDB" id="A0A344SIA5"/>
<dbReference type="NCBIfam" id="NF010271">
    <property type="entry name" value="PRK13718.1"/>
    <property type="match status" value="1"/>
</dbReference>
<reference evidence="3" key="2">
    <citation type="submission" date="2018-10" db="EMBL/GenBank/DDBJ databases">
        <authorList>
            <consortium name="PulseNet: The National Subtyping Network for Foodborne Disease Surveillance"/>
            <person name="Tarr C.L."/>
            <person name="Trees E."/>
            <person name="Katz L.S."/>
            <person name="Carleton-Romer H.A."/>
            <person name="Stroika S."/>
            <person name="Kucerova Z."/>
            <person name="Roache K.F."/>
            <person name="Sabol A.L."/>
            <person name="Besser J."/>
            <person name="Gerner-Smidt P."/>
        </authorList>
    </citation>
    <scope>NUCLEOTIDE SEQUENCE [LARGE SCALE GENOMIC DNA]</scope>
    <source>
        <strain evidence="3">PNUSAS056479</strain>
    </source>
</reference>
<dbReference type="Proteomes" id="UP000885317">
    <property type="component" value="Unassembled WGS sequence"/>
</dbReference>
<organism evidence="3">
    <name type="scientific">Salmonella enterica</name>
    <name type="common">Salmonella choleraesuis</name>
    <dbReference type="NCBI Taxonomy" id="28901"/>
    <lineage>
        <taxon>Bacteria</taxon>
        <taxon>Pseudomonadati</taxon>
        <taxon>Pseudomonadota</taxon>
        <taxon>Gammaproteobacteria</taxon>
        <taxon>Enterobacterales</taxon>
        <taxon>Enterobacteriaceae</taxon>
        <taxon>Salmonella</taxon>
    </lineage>
</organism>
<sequence length="71" mass="7956">MRIIVFLLRLAVTVIVASPVVYWSWDAVRATTAEDSLLAGLIIAANVVMLMPLYCFVLILTKHRQHDNKSS</sequence>
<evidence type="ECO:0000313" key="4">
    <source>
        <dbReference type="Proteomes" id="UP000251994"/>
    </source>
</evidence>
<dbReference type="InterPro" id="IPR020150">
    <property type="entry name" value="T4SS_TrbE"/>
</dbReference>
<geneLocation type="plasmid" evidence="2">
    <name>pSA20021456.1</name>
</geneLocation>
<keyword evidence="1" id="KW-0472">Membrane</keyword>
<keyword evidence="1" id="KW-0812">Transmembrane</keyword>
<reference evidence="2 4" key="1">
    <citation type="submission" date="2018-06" db="EMBL/GenBank/DDBJ databases">
        <title>Completed Genome Sequences of 32 Strains from Various Serotypes of Salmonella enterica.</title>
        <authorList>
            <person name="Nash J.H.E."/>
            <person name="Robertson J."/>
            <person name="Bessonov K."/>
        </authorList>
    </citation>
    <scope>NUCLEOTIDE SEQUENCE [LARGE SCALE GENOMIC DNA]</scope>
    <source>
        <strain evidence="2 4">SA20021456</strain>
        <plasmid evidence="2">pSA20021456.1</plasmid>
        <plasmid evidence="4">psa20021456.1</plasmid>
    </source>
</reference>
<evidence type="ECO:0000313" key="2">
    <source>
        <dbReference type="EMBL" id="AXD74594.1"/>
    </source>
</evidence>
<evidence type="ECO:0000313" key="3">
    <source>
        <dbReference type="EMBL" id="MLE32475.1"/>
    </source>
</evidence>
<keyword evidence="1" id="KW-1133">Transmembrane helix</keyword>
<dbReference type="EMBL" id="CP030220">
    <property type="protein sequence ID" value="AXD74594.1"/>
    <property type="molecule type" value="Genomic_DNA"/>
</dbReference>
<proteinExistence type="predicted"/>
<protein>
    <submittedName>
        <fullName evidence="3">Conjugal transfer protein TrbE</fullName>
    </submittedName>
</protein>
<dbReference type="EMBL" id="RUTY01000030">
    <property type="protein sequence ID" value="MLE32475.1"/>
    <property type="molecule type" value="Genomic_DNA"/>
</dbReference>
<evidence type="ECO:0000256" key="1">
    <source>
        <dbReference type="SAM" id="Phobius"/>
    </source>
</evidence>
<dbReference type="Proteomes" id="UP000251994">
    <property type="component" value="Plasmid pSA20021456.1"/>
</dbReference>
<dbReference type="Pfam" id="PF11100">
    <property type="entry name" value="TrbE"/>
    <property type="match status" value="1"/>
</dbReference>
<keyword evidence="2" id="KW-0614">Plasmid</keyword>
<gene>
    <name evidence="2" type="ORF">CHC34_27730</name>
    <name evidence="3" type="ORF">EBH50_21555</name>
</gene>